<feature type="region of interest" description="Disordered" evidence="2">
    <location>
        <begin position="278"/>
        <end position="314"/>
    </location>
</feature>
<dbReference type="InterPro" id="IPR046896">
    <property type="entry name" value="Cup1-like_N"/>
</dbReference>
<dbReference type="EMBL" id="KZ825103">
    <property type="protein sequence ID" value="PYI24059.1"/>
    <property type="molecule type" value="Genomic_DNA"/>
</dbReference>
<evidence type="ECO:0000256" key="1">
    <source>
        <dbReference type="SAM" id="Coils"/>
    </source>
</evidence>
<dbReference type="Pfam" id="PF05347">
    <property type="entry name" value="Complex1_LYR"/>
    <property type="match status" value="1"/>
</dbReference>
<dbReference type="OMA" id="KKSTQHR"/>
<dbReference type="AlphaFoldDB" id="A0A2V5HI53"/>
<keyword evidence="1" id="KW-0175">Coiled coil</keyword>
<dbReference type="InterPro" id="IPR008011">
    <property type="entry name" value="Complex1_LYR_dom"/>
</dbReference>
<organism evidence="4 5">
    <name type="scientific">Aspergillus violaceofuscus (strain CBS 115571)</name>
    <dbReference type="NCBI Taxonomy" id="1450538"/>
    <lineage>
        <taxon>Eukaryota</taxon>
        <taxon>Fungi</taxon>
        <taxon>Dikarya</taxon>
        <taxon>Ascomycota</taxon>
        <taxon>Pezizomycotina</taxon>
        <taxon>Eurotiomycetes</taxon>
        <taxon>Eurotiomycetidae</taxon>
        <taxon>Eurotiales</taxon>
        <taxon>Aspergillaceae</taxon>
        <taxon>Aspergillus</taxon>
    </lineage>
</organism>
<protein>
    <recommendedName>
        <fullName evidence="3">Complex 1 LYR protein domain-containing protein</fullName>
    </recommendedName>
</protein>
<dbReference type="Proteomes" id="UP000249829">
    <property type="component" value="Unassembled WGS sequence"/>
</dbReference>
<feature type="compositionally biased region" description="Low complexity" evidence="2">
    <location>
        <begin position="281"/>
        <end position="295"/>
    </location>
</feature>
<proteinExistence type="predicted"/>
<gene>
    <name evidence="4" type="ORF">BO99DRAFT_470230</name>
</gene>
<sequence length="314" mass="36168">MHKLVLPNKSSIHRFTTLALYRALLRQCAKLPENLPERNAPKQHIQLRFHRYKGLESPSRITHALTAGYDALDLLHAVSQGRRTETKRLRTLLSEAAEAKERQSAMQRELWRLKPRKPPSALELKKRANRAATRRTMSRHPDAIPVLSRPRPVVSGIRRIPKLVNARGVPFLRINKPQPAIIGHIIRGKQRKRNRTLRVRSKLQEARLWAQDEDEWDRLIGQAEREPTATWRHPVDICVMELKRRVFEMERKDQELATAMWKVVLAERALAAKEAEERAAKMAADAPTETTGGTETEQKEVGRLERAELPKQSS</sequence>
<feature type="compositionally biased region" description="Basic and acidic residues" evidence="2">
    <location>
        <begin position="296"/>
        <end position="314"/>
    </location>
</feature>
<evidence type="ECO:0000313" key="5">
    <source>
        <dbReference type="Proteomes" id="UP000249829"/>
    </source>
</evidence>
<accession>A0A2V5HI53</accession>
<evidence type="ECO:0000256" key="2">
    <source>
        <dbReference type="SAM" id="MobiDB-lite"/>
    </source>
</evidence>
<evidence type="ECO:0000259" key="3">
    <source>
        <dbReference type="Pfam" id="PF05347"/>
    </source>
</evidence>
<reference evidence="4 5" key="1">
    <citation type="submission" date="2018-02" db="EMBL/GenBank/DDBJ databases">
        <title>The genomes of Aspergillus section Nigri reveals drivers in fungal speciation.</title>
        <authorList>
            <consortium name="DOE Joint Genome Institute"/>
            <person name="Vesth T.C."/>
            <person name="Nybo J."/>
            <person name="Theobald S."/>
            <person name="Brandl J."/>
            <person name="Frisvad J.C."/>
            <person name="Nielsen K.F."/>
            <person name="Lyhne E.K."/>
            <person name="Kogle M.E."/>
            <person name="Kuo A."/>
            <person name="Riley R."/>
            <person name="Clum A."/>
            <person name="Nolan M."/>
            <person name="Lipzen A."/>
            <person name="Salamov A."/>
            <person name="Henrissat B."/>
            <person name="Wiebenga A."/>
            <person name="De vries R.P."/>
            <person name="Grigoriev I.V."/>
            <person name="Mortensen U.H."/>
            <person name="Andersen M.R."/>
            <person name="Baker S.E."/>
        </authorList>
    </citation>
    <scope>NUCLEOTIDE SEQUENCE [LARGE SCALE GENOMIC DNA]</scope>
    <source>
        <strain evidence="4 5">CBS 115571</strain>
    </source>
</reference>
<dbReference type="STRING" id="1450538.A0A2V5HI53"/>
<feature type="coiled-coil region" evidence="1">
    <location>
        <begin position="82"/>
        <end position="109"/>
    </location>
</feature>
<name>A0A2V5HI53_ASPV1</name>
<feature type="domain" description="Complex 1 LYR protein" evidence="3">
    <location>
        <begin position="17"/>
        <end position="73"/>
    </location>
</feature>
<keyword evidence="5" id="KW-1185">Reference proteome</keyword>
<evidence type="ECO:0000313" key="4">
    <source>
        <dbReference type="EMBL" id="PYI24059.1"/>
    </source>
</evidence>
<dbReference type="CDD" id="cd20273">
    <property type="entry name" value="Complex1_LYR_unchar"/>
    <property type="match status" value="1"/>
</dbReference>